<keyword evidence="4" id="KW-1185">Reference proteome</keyword>
<organism evidence="3 4">
    <name type="scientific">Gonium pectorale</name>
    <name type="common">Green alga</name>
    <dbReference type="NCBI Taxonomy" id="33097"/>
    <lineage>
        <taxon>Eukaryota</taxon>
        <taxon>Viridiplantae</taxon>
        <taxon>Chlorophyta</taxon>
        <taxon>core chlorophytes</taxon>
        <taxon>Chlorophyceae</taxon>
        <taxon>CS clade</taxon>
        <taxon>Chlamydomonadales</taxon>
        <taxon>Volvocaceae</taxon>
        <taxon>Gonium</taxon>
    </lineage>
</organism>
<dbReference type="Gene3D" id="1.20.1270.280">
    <property type="match status" value="1"/>
</dbReference>
<evidence type="ECO:0000259" key="2">
    <source>
        <dbReference type="Pfam" id="PF18199"/>
    </source>
</evidence>
<feature type="compositionally biased region" description="Polar residues" evidence="1">
    <location>
        <begin position="333"/>
        <end position="344"/>
    </location>
</feature>
<evidence type="ECO:0000313" key="3">
    <source>
        <dbReference type="EMBL" id="KXZ48874.1"/>
    </source>
</evidence>
<dbReference type="GO" id="GO:0051959">
    <property type="term" value="F:dynein light intermediate chain binding"/>
    <property type="evidence" value="ECO:0007669"/>
    <property type="project" value="InterPro"/>
</dbReference>
<gene>
    <name evidence="3" type="ORF">GPECTOR_25g459</name>
</gene>
<dbReference type="AlphaFoldDB" id="A0A150GGD5"/>
<dbReference type="GO" id="GO:0008569">
    <property type="term" value="F:minus-end-directed microtubule motor activity"/>
    <property type="evidence" value="ECO:0007669"/>
    <property type="project" value="TreeGrafter"/>
</dbReference>
<dbReference type="EMBL" id="LSYV01000026">
    <property type="protein sequence ID" value="KXZ48874.1"/>
    <property type="molecule type" value="Genomic_DNA"/>
</dbReference>
<name>A0A150GGD5_GONPE</name>
<dbReference type="InterPro" id="IPR026983">
    <property type="entry name" value="DHC"/>
</dbReference>
<evidence type="ECO:0000313" key="4">
    <source>
        <dbReference type="Proteomes" id="UP000075714"/>
    </source>
</evidence>
<dbReference type="PANTHER" id="PTHR10676:SF396">
    <property type="entry name" value="DYNEIN AXONEMAL HEAVY CHAIN 1"/>
    <property type="match status" value="1"/>
</dbReference>
<dbReference type="GO" id="GO:0030286">
    <property type="term" value="C:dynein complex"/>
    <property type="evidence" value="ECO:0007669"/>
    <property type="project" value="InterPro"/>
</dbReference>
<dbReference type="InterPro" id="IPR041228">
    <property type="entry name" value="Dynein_C"/>
</dbReference>
<sequence>MTEEMSDAALERWALLPAPLQRAHVQVFADEVACYAAVLATVHASIRAVNSALKGYEGVSEAVAELVSALAQGAVPRDWLHPRVELACENLALWLADLQSRLDFLYDWAVEGPPPAMPLGLLSRPRSFLTAVQQAFAEVMSRPVGQVTLEAVVLADDEEVLLPRQRLHMLGQAVLAATQCVATDGSTRSLAATLHEGVLVGGMVLQGAKWDSRKRCLADPPRGVLHSALPLLWLRATTSPAVPQLARALALPGATLPVRLLDSYVCPIFKYVAGFGARNPLLLADADDCLTSVLLPCGAKRPEVWAAQQVGILAVPDPAALLDAAGGEGLMRSLQNSAPQSTSGEAAGRAPSPAKEQEGGGNKEGRRGDGEAW</sequence>
<dbReference type="Gene3D" id="3.10.490.20">
    <property type="match status" value="1"/>
</dbReference>
<dbReference type="OrthoDB" id="540117at2759"/>
<proteinExistence type="predicted"/>
<feature type="domain" description="Dynein heavy chain C-terminal" evidence="2">
    <location>
        <begin position="26"/>
        <end position="308"/>
    </location>
</feature>
<feature type="compositionally biased region" description="Basic and acidic residues" evidence="1">
    <location>
        <begin position="355"/>
        <end position="373"/>
    </location>
</feature>
<accession>A0A150GGD5</accession>
<comment type="caution">
    <text evidence="3">The sequence shown here is derived from an EMBL/GenBank/DDBJ whole genome shotgun (WGS) entry which is preliminary data.</text>
</comment>
<dbReference type="STRING" id="33097.A0A150GGD5"/>
<feature type="region of interest" description="Disordered" evidence="1">
    <location>
        <begin position="332"/>
        <end position="373"/>
    </location>
</feature>
<dbReference type="GO" id="GO:0045505">
    <property type="term" value="F:dynein intermediate chain binding"/>
    <property type="evidence" value="ECO:0007669"/>
    <property type="project" value="InterPro"/>
</dbReference>
<dbReference type="GO" id="GO:0097729">
    <property type="term" value="C:9+2 motile cilium"/>
    <property type="evidence" value="ECO:0007669"/>
    <property type="project" value="TreeGrafter"/>
</dbReference>
<dbReference type="Proteomes" id="UP000075714">
    <property type="component" value="Unassembled WGS sequence"/>
</dbReference>
<dbReference type="InterPro" id="IPR043160">
    <property type="entry name" value="Dynein_C_barrel"/>
</dbReference>
<dbReference type="Pfam" id="PF18199">
    <property type="entry name" value="Dynein_C"/>
    <property type="match status" value="1"/>
</dbReference>
<dbReference type="PANTHER" id="PTHR10676">
    <property type="entry name" value="DYNEIN HEAVY CHAIN FAMILY PROTEIN"/>
    <property type="match status" value="1"/>
</dbReference>
<reference evidence="4" key="1">
    <citation type="journal article" date="2016" name="Nat. Commun.">
        <title>The Gonium pectorale genome demonstrates co-option of cell cycle regulation during the evolution of multicellularity.</title>
        <authorList>
            <person name="Hanschen E.R."/>
            <person name="Marriage T.N."/>
            <person name="Ferris P.J."/>
            <person name="Hamaji T."/>
            <person name="Toyoda A."/>
            <person name="Fujiyama A."/>
            <person name="Neme R."/>
            <person name="Noguchi H."/>
            <person name="Minakuchi Y."/>
            <person name="Suzuki M."/>
            <person name="Kawai-Toyooka H."/>
            <person name="Smith D.R."/>
            <person name="Sparks H."/>
            <person name="Anderson J."/>
            <person name="Bakaric R."/>
            <person name="Luria V."/>
            <person name="Karger A."/>
            <person name="Kirschner M.W."/>
            <person name="Durand P.M."/>
            <person name="Michod R.E."/>
            <person name="Nozaki H."/>
            <person name="Olson B.J."/>
        </authorList>
    </citation>
    <scope>NUCLEOTIDE SEQUENCE [LARGE SCALE GENOMIC DNA]</scope>
    <source>
        <strain evidence="4">NIES-2863</strain>
    </source>
</reference>
<dbReference type="GO" id="GO:0060294">
    <property type="term" value="P:cilium movement involved in cell motility"/>
    <property type="evidence" value="ECO:0007669"/>
    <property type="project" value="TreeGrafter"/>
</dbReference>
<protein>
    <recommendedName>
        <fullName evidence="2">Dynein heavy chain C-terminal domain-containing protein</fullName>
    </recommendedName>
</protein>
<evidence type="ECO:0000256" key="1">
    <source>
        <dbReference type="SAM" id="MobiDB-lite"/>
    </source>
</evidence>